<dbReference type="PANTHER" id="PTHR34384:SF5">
    <property type="entry name" value="L-2,3-DIAMINOPROPANOATE--CITRATE LIGASE"/>
    <property type="match status" value="1"/>
</dbReference>
<evidence type="ECO:0000313" key="7">
    <source>
        <dbReference type="Proteomes" id="UP001596004"/>
    </source>
</evidence>
<dbReference type="InterPro" id="IPR007310">
    <property type="entry name" value="Aerobactin_biosyn_IucA/IucC_N"/>
</dbReference>
<evidence type="ECO:0000313" key="6">
    <source>
        <dbReference type="EMBL" id="MFC4532424.1"/>
    </source>
</evidence>
<dbReference type="EMBL" id="JBHSFP010000010">
    <property type="protein sequence ID" value="MFC4532424.1"/>
    <property type="molecule type" value="Genomic_DNA"/>
</dbReference>
<feature type="domain" description="Aerobactin siderophore biosynthesis IucA/IucC N-terminal" evidence="4">
    <location>
        <begin position="209"/>
        <end position="419"/>
    </location>
</feature>
<comment type="similarity">
    <text evidence="2">Belongs to the IucA/IucC family.</text>
</comment>
<reference evidence="7" key="1">
    <citation type="journal article" date="2019" name="Int. J. Syst. Evol. Microbiol.">
        <title>The Global Catalogue of Microorganisms (GCM) 10K type strain sequencing project: providing services to taxonomists for standard genome sequencing and annotation.</title>
        <authorList>
            <consortium name="The Broad Institute Genomics Platform"/>
            <consortium name="The Broad Institute Genome Sequencing Center for Infectious Disease"/>
            <person name="Wu L."/>
            <person name="Ma J."/>
        </authorList>
    </citation>
    <scope>NUCLEOTIDE SEQUENCE [LARGE SCALE GENOMIC DNA]</scope>
    <source>
        <strain evidence="7">CGMCC 4.7132</strain>
    </source>
</reference>
<comment type="pathway">
    <text evidence="1">Siderophore biosynthesis.</text>
</comment>
<evidence type="ECO:0000259" key="5">
    <source>
        <dbReference type="Pfam" id="PF06276"/>
    </source>
</evidence>
<evidence type="ECO:0000256" key="1">
    <source>
        <dbReference type="ARBA" id="ARBA00004924"/>
    </source>
</evidence>
<comment type="caution">
    <text evidence="6">The sequence shown here is derived from an EMBL/GenBank/DDBJ whole genome shotgun (WGS) entry which is preliminary data.</text>
</comment>
<dbReference type="Pfam" id="PF06276">
    <property type="entry name" value="FhuF"/>
    <property type="match status" value="1"/>
</dbReference>
<organism evidence="6 7">
    <name type="scientific">Sphaerisporangium dianthi</name>
    <dbReference type="NCBI Taxonomy" id="1436120"/>
    <lineage>
        <taxon>Bacteria</taxon>
        <taxon>Bacillati</taxon>
        <taxon>Actinomycetota</taxon>
        <taxon>Actinomycetes</taxon>
        <taxon>Streptosporangiales</taxon>
        <taxon>Streptosporangiaceae</taxon>
        <taxon>Sphaerisporangium</taxon>
    </lineage>
</organism>
<proteinExistence type="inferred from homology"/>
<evidence type="ECO:0000256" key="3">
    <source>
        <dbReference type="SAM" id="MobiDB-lite"/>
    </source>
</evidence>
<keyword evidence="7" id="KW-1185">Reference proteome</keyword>
<name>A0ABV9CHA6_9ACTN</name>
<sequence>MKGVVCGPSAAGSPAGVSPSGVPATLVPAPVIPGAEVTQDTEGTWDDVTEEAGNDRDGAAKGTWDGVTDEAGNEWEGVAEEATLAALLRCCVREVAGPRGQVWAATPYVLLRLAGALIRVPASGGLALRFDGAAERLLRGVWRPLSVDLLVRLVEAELSDGSALRGEKSAGCGSGYNVEFAGQVAASRAAIAVMLRERADAAAPEDPWLASEQALVLGHPFHPSPKARTGADWARYAPEAHAAFPLRLLGVRDDVLATGGDTKAIDGLGDAPAGYTLLPAHPWQLELLAAELAAPLADGRLVDLGHGTSPAVPTSSVRTVYEPAIGKCLKFSLDVRITNCVRKNAWYELTSAAELTCRLEPVFADLSRRFPGTRWLPEPGYRSAGLGTRLLEGLGVIVRSSPWEVTGPGVTPVLAGALAAFGTAPATASGGGAAGPPAAMTESTAAAMAGAAGAMAGAAGAGAAGATAGAAAAVAALRREPVRWWGAYVERVALPVFEAYFRHGVVLEPHLQNVLVGIDAEGMPVEAIYRDMEGTKLVEGRHDLSGLPDPVTRAVTYDATRGWNRVVYCIMVNHLPEIAATVAGSAAPHARDELLGDLWAEARARVAHYADRLRRPLPLRDLLAGAPLPAKANLATRWARSADRDAGYVPVANPFAGVPA</sequence>
<dbReference type="InterPro" id="IPR022770">
    <property type="entry name" value="IucA/IucC-like_C"/>
</dbReference>
<feature type="region of interest" description="Disordered" evidence="3">
    <location>
        <begin position="1"/>
        <end position="22"/>
    </location>
</feature>
<feature type="compositionally biased region" description="Low complexity" evidence="3">
    <location>
        <begin position="7"/>
        <end position="22"/>
    </location>
</feature>
<feature type="domain" description="Aerobactin siderophore biosynthesis IucA/IucC-like C-terminal" evidence="5">
    <location>
        <begin position="483"/>
        <end position="644"/>
    </location>
</feature>
<accession>A0ABV9CHA6</accession>
<evidence type="ECO:0000256" key="2">
    <source>
        <dbReference type="ARBA" id="ARBA00007832"/>
    </source>
</evidence>
<gene>
    <name evidence="6" type="ORF">ACFO60_16750</name>
</gene>
<dbReference type="Proteomes" id="UP001596004">
    <property type="component" value="Unassembled WGS sequence"/>
</dbReference>
<evidence type="ECO:0000259" key="4">
    <source>
        <dbReference type="Pfam" id="PF04183"/>
    </source>
</evidence>
<dbReference type="Gene3D" id="1.10.510.40">
    <property type="match status" value="1"/>
</dbReference>
<dbReference type="PANTHER" id="PTHR34384">
    <property type="entry name" value="L-2,3-DIAMINOPROPANOATE--CITRATE LIGASE"/>
    <property type="match status" value="1"/>
</dbReference>
<dbReference type="InterPro" id="IPR037455">
    <property type="entry name" value="LucA/IucC-like"/>
</dbReference>
<dbReference type="RefSeq" id="WP_380841239.1">
    <property type="nucleotide sequence ID" value="NZ_JBHSFP010000010.1"/>
</dbReference>
<dbReference type="Pfam" id="PF04183">
    <property type="entry name" value="IucA_IucC"/>
    <property type="match status" value="1"/>
</dbReference>
<protein>
    <submittedName>
        <fullName evidence="6">IucA/IucC family protein</fullName>
    </submittedName>
</protein>